<dbReference type="Gene3D" id="2.60.120.260">
    <property type="entry name" value="Galactose-binding domain-like"/>
    <property type="match status" value="1"/>
</dbReference>
<dbReference type="GO" id="GO:0033940">
    <property type="term" value="F:glucuronoarabinoxylan endo-1,4-beta-xylanase activity"/>
    <property type="evidence" value="ECO:0007669"/>
    <property type="project" value="UniProtKB-EC"/>
</dbReference>
<dbReference type="Gene3D" id="3.20.20.80">
    <property type="entry name" value="Glycosidases"/>
    <property type="match status" value="1"/>
</dbReference>
<feature type="domain" description="DUF5077" evidence="7">
    <location>
        <begin position="82"/>
        <end position="187"/>
    </location>
</feature>
<dbReference type="InterPro" id="IPR013780">
    <property type="entry name" value="Glyco_hydro_b"/>
</dbReference>
<feature type="domain" description="Glycosyl hydrolase family 30 TIM-barrel" evidence="6">
    <location>
        <begin position="247"/>
        <end position="581"/>
    </location>
</feature>
<dbReference type="PANTHER" id="PTHR11069">
    <property type="entry name" value="GLUCOSYLCERAMIDASE"/>
    <property type="match status" value="1"/>
</dbReference>
<dbReference type="InterPro" id="IPR017853">
    <property type="entry name" value="GH"/>
</dbReference>
<dbReference type="SUPFAM" id="SSF51445">
    <property type="entry name" value="(Trans)glycosidases"/>
    <property type="match status" value="1"/>
</dbReference>
<organism evidence="9 10">
    <name type="scientific">Bythopirellula goksoeyrii</name>
    <dbReference type="NCBI Taxonomy" id="1400387"/>
    <lineage>
        <taxon>Bacteria</taxon>
        <taxon>Pseudomonadati</taxon>
        <taxon>Planctomycetota</taxon>
        <taxon>Planctomycetia</taxon>
        <taxon>Pirellulales</taxon>
        <taxon>Lacipirellulaceae</taxon>
        <taxon>Bythopirellula</taxon>
    </lineage>
</organism>
<comment type="similarity">
    <text evidence="1 4">Belongs to the glycosyl hydrolase 30 family.</text>
</comment>
<dbReference type="Gene3D" id="2.60.40.1180">
    <property type="entry name" value="Golgi alpha-mannosidase II"/>
    <property type="match status" value="1"/>
</dbReference>
<reference evidence="9 10" key="1">
    <citation type="submission" date="2019-08" db="EMBL/GenBank/DDBJ databases">
        <title>Deep-cultivation of Planctomycetes and their phenomic and genomic characterization uncovers novel biology.</title>
        <authorList>
            <person name="Wiegand S."/>
            <person name="Jogler M."/>
            <person name="Boedeker C."/>
            <person name="Pinto D."/>
            <person name="Vollmers J."/>
            <person name="Rivas-Marin E."/>
            <person name="Kohn T."/>
            <person name="Peeters S.H."/>
            <person name="Heuer A."/>
            <person name="Rast P."/>
            <person name="Oberbeckmann S."/>
            <person name="Bunk B."/>
            <person name="Jeske O."/>
            <person name="Meyerdierks A."/>
            <person name="Storesund J.E."/>
            <person name="Kallscheuer N."/>
            <person name="Luecker S."/>
            <person name="Lage O.M."/>
            <person name="Pohl T."/>
            <person name="Merkel B.J."/>
            <person name="Hornburger P."/>
            <person name="Mueller R.-W."/>
            <person name="Bruemmer F."/>
            <person name="Labrenz M."/>
            <person name="Spormann A.M."/>
            <person name="Op den Camp H."/>
            <person name="Overmann J."/>
            <person name="Amann R."/>
            <person name="Jetten M.S.M."/>
            <person name="Mascher T."/>
            <person name="Medema M.H."/>
            <person name="Devos D.P."/>
            <person name="Kaster A.-K."/>
            <person name="Ovreas L."/>
            <person name="Rohde M."/>
            <person name="Galperin M.Y."/>
            <person name="Jogler C."/>
        </authorList>
    </citation>
    <scope>NUCLEOTIDE SEQUENCE [LARGE SCALE GENOMIC DNA]</scope>
    <source>
        <strain evidence="9 10">Pr1d</strain>
    </source>
</reference>
<dbReference type="GO" id="GO:0016020">
    <property type="term" value="C:membrane"/>
    <property type="evidence" value="ECO:0007669"/>
    <property type="project" value="GOC"/>
</dbReference>
<feature type="domain" description="Glycosyl hydrolase family 30 beta sandwich" evidence="8">
    <location>
        <begin position="584"/>
        <end position="644"/>
    </location>
</feature>
<dbReference type="InterPro" id="IPR033453">
    <property type="entry name" value="Glyco_hydro_30_TIM-barrel"/>
</dbReference>
<dbReference type="EC" id="3.2.1.136" evidence="9"/>
<feature type="transmembrane region" description="Helical" evidence="5">
    <location>
        <begin position="28"/>
        <end position="48"/>
    </location>
</feature>
<sequence>MCPRQTMNKSYYVVLPLPAKNQSATQHVAISVFFIAALSFLSVGISAASDSVSPVSNDEAALTTRLLNGYTAEIMGPPIRSSRGYLRHWHNVDSVACWKIYVSEACSVEVEIDGAVDESCAGSSFKLEIGDKSLEGILSDTSGWEEYQTFSLGTLEVDAGEHTVRLQPTNLPNGVFGNVRAVRLTGAHLEQPSTDEPVDISGPIKMYATARYDGSRLSQQDSLNFIPETSEDATTIVVDVEKRFQTIEGFGGAFTEAAGIVFDSLSPACQREVLQAYFDADLGHGFRLCRTHINSCDFSLGSYAYDEVEGDTELNHFSIDHDREHLIPLIHAAQQEAADDTIKVLASPWSPPAWMKTNGKMTGGGKLKPEYREAWARYYCKYIEEYAKENIDIWGLTVQNEPEATQRWESCLYTAEEERDFVRDHLGPALHNHDLADVRLIVWDHNRDRLFDRSKTVFDDPEAAKYVWGAGFHWYVTDDFNHVQMVNDFYPDKKLLFTEGCLEHGPHIGDWSGGEKYGRSIVNDLNHGAVGWIDWNLLLDINGGPNHVENFCSAPILADVEHDRLIYNNSYYYLGHFARFIRPGAKRILCGNTGEELLSTAFLNTDGSLAVVVLNLQEYPIPFALDLGDRQTEAMSPEHSICTLIIDQDSTSLATARASRIAPVGSSNSIGGGRSSSETAH</sequence>
<dbReference type="PRINTS" id="PR00843">
    <property type="entry name" value="GLHYDRLASE30"/>
</dbReference>
<dbReference type="InterPro" id="IPR001139">
    <property type="entry name" value="Glyco_hydro_30"/>
</dbReference>
<evidence type="ECO:0000259" key="8">
    <source>
        <dbReference type="Pfam" id="PF17189"/>
    </source>
</evidence>
<keyword evidence="5" id="KW-1133">Transmembrane helix</keyword>
<dbReference type="KEGG" id="bgok:Pr1d_38670"/>
<evidence type="ECO:0000313" key="9">
    <source>
        <dbReference type="EMBL" id="QEG36553.1"/>
    </source>
</evidence>
<keyword evidence="9" id="KW-0858">Xylan degradation</keyword>
<evidence type="ECO:0000259" key="6">
    <source>
        <dbReference type="Pfam" id="PF02055"/>
    </source>
</evidence>
<dbReference type="EMBL" id="CP042913">
    <property type="protein sequence ID" value="QEG36553.1"/>
    <property type="molecule type" value="Genomic_DNA"/>
</dbReference>
<evidence type="ECO:0000256" key="5">
    <source>
        <dbReference type="SAM" id="Phobius"/>
    </source>
</evidence>
<dbReference type="Pfam" id="PF02055">
    <property type="entry name" value="Glyco_hydro_30"/>
    <property type="match status" value="1"/>
</dbReference>
<keyword evidence="10" id="KW-1185">Reference proteome</keyword>
<keyword evidence="9" id="KW-0624">Polysaccharide degradation</keyword>
<dbReference type="Proteomes" id="UP000323917">
    <property type="component" value="Chromosome"/>
</dbReference>
<keyword evidence="3 4" id="KW-0378">Hydrolase</keyword>
<dbReference type="PANTHER" id="PTHR11069:SF23">
    <property type="entry name" value="LYSOSOMAL ACID GLUCOSYLCERAMIDASE"/>
    <property type="match status" value="1"/>
</dbReference>
<evidence type="ECO:0000256" key="2">
    <source>
        <dbReference type="ARBA" id="ARBA00022729"/>
    </source>
</evidence>
<dbReference type="GO" id="GO:0045493">
    <property type="term" value="P:xylan catabolic process"/>
    <property type="evidence" value="ECO:0007669"/>
    <property type="project" value="UniProtKB-KW"/>
</dbReference>
<dbReference type="Pfam" id="PF16871">
    <property type="entry name" value="DUF5077"/>
    <property type="match status" value="1"/>
</dbReference>
<dbReference type="Pfam" id="PF17189">
    <property type="entry name" value="Glyco_hydro_30C"/>
    <property type="match status" value="1"/>
</dbReference>
<name>A0A5B9QRE5_9BACT</name>
<keyword evidence="2" id="KW-0732">Signal</keyword>
<dbReference type="AlphaFoldDB" id="A0A5B9QRE5"/>
<evidence type="ECO:0000259" key="7">
    <source>
        <dbReference type="Pfam" id="PF16871"/>
    </source>
</evidence>
<dbReference type="InterPro" id="IPR031712">
    <property type="entry name" value="DUF5077"/>
</dbReference>
<keyword evidence="9" id="KW-0119">Carbohydrate metabolism</keyword>
<dbReference type="GO" id="GO:0006680">
    <property type="term" value="P:glucosylceramide catabolic process"/>
    <property type="evidence" value="ECO:0007669"/>
    <property type="project" value="TreeGrafter"/>
</dbReference>
<evidence type="ECO:0000256" key="1">
    <source>
        <dbReference type="ARBA" id="ARBA00005382"/>
    </source>
</evidence>
<evidence type="ECO:0000256" key="3">
    <source>
        <dbReference type="ARBA" id="ARBA00022801"/>
    </source>
</evidence>
<keyword evidence="5" id="KW-0812">Transmembrane</keyword>
<accession>A0A5B9QRE5</accession>
<dbReference type="GO" id="GO:0004348">
    <property type="term" value="F:glucosylceramidase activity"/>
    <property type="evidence" value="ECO:0007669"/>
    <property type="project" value="InterPro"/>
</dbReference>
<gene>
    <name evidence="9" type="primary">xynC_1</name>
    <name evidence="9" type="ORF">Pr1d_38670</name>
</gene>
<keyword evidence="4 9" id="KW-0326">Glycosidase</keyword>
<dbReference type="InterPro" id="IPR033452">
    <property type="entry name" value="GH30_C"/>
</dbReference>
<protein>
    <submittedName>
        <fullName evidence="9">Glucuronoxylanase XynC</fullName>
        <ecNumber evidence="9">3.2.1.136</ecNumber>
    </submittedName>
</protein>
<keyword evidence="5" id="KW-0472">Membrane</keyword>
<evidence type="ECO:0000256" key="4">
    <source>
        <dbReference type="RuleBase" id="RU361188"/>
    </source>
</evidence>
<evidence type="ECO:0000313" key="10">
    <source>
        <dbReference type="Proteomes" id="UP000323917"/>
    </source>
</evidence>
<proteinExistence type="inferred from homology"/>